<evidence type="ECO:0000313" key="3">
    <source>
        <dbReference type="Proteomes" id="UP001148184"/>
    </source>
</evidence>
<organism evidence="2 3">
    <name type="scientific">Pseudomonas rubra</name>
    <dbReference type="NCBI Taxonomy" id="2942627"/>
    <lineage>
        <taxon>Bacteria</taxon>
        <taxon>Pseudomonadati</taxon>
        <taxon>Pseudomonadota</taxon>
        <taxon>Gammaproteobacteria</taxon>
        <taxon>Pseudomonadales</taxon>
        <taxon>Pseudomonadaceae</taxon>
        <taxon>Pseudomonas</taxon>
    </lineage>
</organism>
<accession>A0ABT5PEY6</accession>
<evidence type="ECO:0008006" key="4">
    <source>
        <dbReference type="Google" id="ProtNLM"/>
    </source>
</evidence>
<comment type="caution">
    <text evidence="2">The sequence shown here is derived from an EMBL/GenBank/DDBJ whole genome shotgun (WGS) entry which is preliminary data.</text>
</comment>
<dbReference type="RefSeq" id="WP_273895498.1">
    <property type="nucleotide sequence ID" value="NZ_JAMDGP010000071.1"/>
</dbReference>
<evidence type="ECO:0000313" key="2">
    <source>
        <dbReference type="EMBL" id="MDD1016884.1"/>
    </source>
</evidence>
<proteinExistence type="predicted"/>
<dbReference type="Proteomes" id="UP001148184">
    <property type="component" value="Unassembled WGS sequence"/>
</dbReference>
<sequence length="259" mass="27492">MNDAQVAGLAAAICATAEAMGQEMNPGTAAMMAEDLCAYPVATVRAALKACRLEVKGRLAMAEILQRVQAADGRPGKDEAWSIALTASDESETVVMTAEIQQAMAAAQPVLGLGDKVGARMAFMSAYERLVAGARAEAKPAAWSVSLGFDPVRRVTAIESAVRMQLITHESGAKYLADLRIGPITDDGQAIAGLLTGTTVQASPKLRAKLAEVRSSVEAAKARQEREKRKKAQADRVNTYLRKRKAREAIAAAQRKEGI</sequence>
<protein>
    <recommendedName>
        <fullName evidence="4">Prophage PssSM-02</fullName>
    </recommendedName>
</protein>
<reference evidence="2 3" key="1">
    <citation type="submission" date="2022-05" db="EMBL/GenBank/DDBJ databases">
        <title>Novel Pseudomonas spp. Isolated from a Rainbow Trout Aquaculture Facility.</title>
        <authorList>
            <person name="Testerman T."/>
            <person name="Graf J."/>
        </authorList>
    </citation>
    <scope>NUCLEOTIDE SEQUENCE [LARGE SCALE GENOMIC DNA]</scope>
    <source>
        <strain evidence="2 3">ID1025</strain>
    </source>
</reference>
<name>A0ABT5PEY6_9PSED</name>
<gene>
    <name evidence="2" type="ORF">M5G17_24765</name>
</gene>
<keyword evidence="3" id="KW-1185">Reference proteome</keyword>
<feature type="region of interest" description="Disordered" evidence="1">
    <location>
        <begin position="217"/>
        <end position="236"/>
    </location>
</feature>
<evidence type="ECO:0000256" key="1">
    <source>
        <dbReference type="SAM" id="MobiDB-lite"/>
    </source>
</evidence>
<dbReference type="EMBL" id="JAMDGZ010000066">
    <property type="protein sequence ID" value="MDD1016884.1"/>
    <property type="molecule type" value="Genomic_DNA"/>
</dbReference>